<dbReference type="Pfam" id="PF05683">
    <property type="entry name" value="Fumerase_C"/>
    <property type="match status" value="1"/>
</dbReference>
<evidence type="ECO:0000256" key="1">
    <source>
        <dbReference type="ARBA" id="ARBA00000929"/>
    </source>
</evidence>
<organism evidence="13 14">
    <name type="scientific">Loktanella atrilutea</name>
    <dbReference type="NCBI Taxonomy" id="366533"/>
    <lineage>
        <taxon>Bacteria</taxon>
        <taxon>Pseudomonadati</taxon>
        <taxon>Pseudomonadota</taxon>
        <taxon>Alphaproteobacteria</taxon>
        <taxon>Rhodobacterales</taxon>
        <taxon>Roseobacteraceae</taxon>
        <taxon>Loktanella</taxon>
    </lineage>
</organism>
<dbReference type="AlphaFoldDB" id="A0A1M4VCK3"/>
<evidence type="ECO:0000256" key="6">
    <source>
        <dbReference type="ARBA" id="ARBA00022723"/>
    </source>
</evidence>
<dbReference type="NCBIfam" id="TIGR00722">
    <property type="entry name" value="ttdA_fumA_fumB"/>
    <property type="match status" value="1"/>
</dbReference>
<dbReference type="GO" id="GO:0006091">
    <property type="term" value="P:generation of precursor metabolites and energy"/>
    <property type="evidence" value="ECO:0007669"/>
    <property type="project" value="InterPro"/>
</dbReference>
<name>A0A1M4VCK3_LOKAT</name>
<protein>
    <recommendedName>
        <fullName evidence="10">Fumarate hydratase class I</fullName>
        <ecNumber evidence="10">4.2.1.2</ecNumber>
    </recommendedName>
</protein>
<comment type="catalytic activity">
    <reaction evidence="1 10">
        <text>(S)-malate = fumarate + H2O</text>
        <dbReference type="Rhea" id="RHEA:12460"/>
        <dbReference type="ChEBI" id="CHEBI:15377"/>
        <dbReference type="ChEBI" id="CHEBI:15589"/>
        <dbReference type="ChEBI" id="CHEBI:29806"/>
        <dbReference type="EC" id="4.2.1.2"/>
    </reaction>
</comment>
<gene>
    <name evidence="13" type="ORF">SAMN05444339_1011036</name>
</gene>
<accession>A0A1M4VCK3</accession>
<evidence type="ECO:0000259" key="12">
    <source>
        <dbReference type="Pfam" id="PF05683"/>
    </source>
</evidence>
<evidence type="ECO:0000256" key="4">
    <source>
        <dbReference type="ARBA" id="ARBA00011738"/>
    </source>
</evidence>
<keyword evidence="5 10" id="KW-0004">4Fe-4S</keyword>
<dbReference type="PANTHER" id="PTHR43351:SF2">
    <property type="entry name" value="L(+)-TARTRATE DEHYDRATASE SUBUNIT BETA-RELATED"/>
    <property type="match status" value="1"/>
</dbReference>
<sequence>MPPVTEAHLTDSIADALQYVACYHPTDFITAMGEAYRREESPGARNAIGQILTNSRMCALGRRPICQDTGVANVFVRVGVQAVTDWRRPLQDIVDDAVRRAYTLDTNPLRASVVRDPFGMRGNTGDNTPAMLHVEMVAGDRIDVTVSAKGGGSENKTKFAVLNPSASVADWVVNTVETLGAGWCPPGMLGIGVGGSVDKAMSMAKMALNDPVDIFDLIDRGPQDRVEELRLEIYERVNALGIGAQGLGGLTTVLDVKIRHFPTHAASLPVALIPNCAATRHVHFTLDGQGPATFDPPDLSLWPQVTLDAAASDARRIDLDALDDATLASLTPGDTLLVSGTLYTGRDAAHKRMVDTLDRGEALPVDLRGRAIYYVGPVDPVGDEVIGPAGPTTSTRMDRFTDRILSETGLKVMIGKAERGPEALKAIAAHGAVYMIAVGGAAYLVSKAIREAEPVAYQDLGMEAIYRLRVEDMPVTLAVDTRGNSIHESGPKAWRRSA</sequence>
<keyword evidence="9 10" id="KW-0456">Lyase</keyword>
<dbReference type="PANTHER" id="PTHR43351">
    <property type="entry name" value="L(+)-TARTRATE DEHYDRATASE SUBUNIT BETA"/>
    <property type="match status" value="1"/>
</dbReference>
<dbReference type="SUPFAM" id="SSF117457">
    <property type="entry name" value="FumA C-terminal domain-like"/>
    <property type="match status" value="1"/>
</dbReference>
<keyword evidence="7 10" id="KW-0408">Iron</keyword>
<dbReference type="InterPro" id="IPR004647">
    <property type="entry name" value="Fe-S_hydro-lyase_TtdB-typ_cat"/>
</dbReference>
<dbReference type="NCBIfam" id="TIGR00723">
    <property type="entry name" value="ttdB_fumA_fumB"/>
    <property type="match status" value="1"/>
</dbReference>
<evidence type="ECO:0000256" key="7">
    <source>
        <dbReference type="ARBA" id="ARBA00023004"/>
    </source>
</evidence>
<dbReference type="InterPro" id="IPR011167">
    <property type="entry name" value="Fe_dep_fumarate_hydratase"/>
</dbReference>
<evidence type="ECO:0000256" key="8">
    <source>
        <dbReference type="ARBA" id="ARBA00023014"/>
    </source>
</evidence>
<evidence type="ECO:0000313" key="14">
    <source>
        <dbReference type="Proteomes" id="UP000183987"/>
    </source>
</evidence>
<reference evidence="14" key="1">
    <citation type="submission" date="2016-11" db="EMBL/GenBank/DDBJ databases">
        <authorList>
            <person name="Varghese N."/>
            <person name="Submissions S."/>
        </authorList>
    </citation>
    <scope>NUCLEOTIDE SEQUENCE [LARGE SCALE GENOMIC DNA]</scope>
    <source>
        <strain evidence="14">DSM 29326</strain>
    </source>
</reference>
<proteinExistence type="inferred from homology"/>
<dbReference type="PIRSF" id="PIRSF001394">
    <property type="entry name" value="Fe_dep_fumar_hy"/>
    <property type="match status" value="1"/>
</dbReference>
<dbReference type="OrthoDB" id="9798978at2"/>
<keyword evidence="14" id="KW-1185">Reference proteome</keyword>
<keyword evidence="6 10" id="KW-0479">Metal-binding</keyword>
<dbReference type="GO" id="GO:0046872">
    <property type="term" value="F:metal ion binding"/>
    <property type="evidence" value="ECO:0007669"/>
    <property type="project" value="UniProtKB-UniRule"/>
</dbReference>
<dbReference type="Pfam" id="PF05681">
    <property type="entry name" value="Fumerase"/>
    <property type="match status" value="1"/>
</dbReference>
<feature type="domain" description="Fe-S hydro-lyase tartrate dehydratase alpha-type catalytic" evidence="11">
    <location>
        <begin position="11"/>
        <end position="284"/>
    </location>
</feature>
<dbReference type="Proteomes" id="UP000183987">
    <property type="component" value="Unassembled WGS sequence"/>
</dbReference>
<comment type="similarity">
    <text evidence="3 10">Belongs to the class-I fumarase family.</text>
</comment>
<evidence type="ECO:0000313" key="13">
    <source>
        <dbReference type="EMBL" id="SHE66724.1"/>
    </source>
</evidence>
<evidence type="ECO:0000256" key="5">
    <source>
        <dbReference type="ARBA" id="ARBA00022485"/>
    </source>
</evidence>
<evidence type="ECO:0000256" key="9">
    <source>
        <dbReference type="ARBA" id="ARBA00023239"/>
    </source>
</evidence>
<keyword evidence="8 10" id="KW-0411">Iron-sulfur</keyword>
<comment type="subunit">
    <text evidence="4 10">Homodimer.</text>
</comment>
<dbReference type="EMBL" id="FQUE01000001">
    <property type="protein sequence ID" value="SHE66724.1"/>
    <property type="molecule type" value="Genomic_DNA"/>
</dbReference>
<evidence type="ECO:0000256" key="10">
    <source>
        <dbReference type="PIRNR" id="PIRNR001394"/>
    </source>
</evidence>
<comment type="function">
    <text evidence="10">Catalyzes the reversible hydration of fumarate to (S)-malate.</text>
</comment>
<evidence type="ECO:0000256" key="2">
    <source>
        <dbReference type="ARBA" id="ARBA00001966"/>
    </source>
</evidence>
<dbReference type="GO" id="GO:0004333">
    <property type="term" value="F:fumarate hydratase activity"/>
    <property type="evidence" value="ECO:0007669"/>
    <property type="project" value="UniProtKB-UniRule"/>
</dbReference>
<dbReference type="EC" id="4.2.1.2" evidence="10"/>
<evidence type="ECO:0000256" key="3">
    <source>
        <dbReference type="ARBA" id="ARBA00008876"/>
    </source>
</evidence>
<dbReference type="Gene3D" id="3.20.130.10">
    <property type="entry name" value="Fe-S hydro-lyase, tartrate dehydratase beta-type, catalytic domain"/>
    <property type="match status" value="1"/>
</dbReference>
<dbReference type="RefSeq" id="WP_072856055.1">
    <property type="nucleotide sequence ID" value="NZ_FQUE01000001.1"/>
</dbReference>
<evidence type="ECO:0000259" key="11">
    <source>
        <dbReference type="Pfam" id="PF05681"/>
    </source>
</evidence>
<feature type="domain" description="Fe-S hydro-lyase tartrate dehydratase beta-type catalytic" evidence="12">
    <location>
        <begin position="288"/>
        <end position="489"/>
    </location>
</feature>
<dbReference type="STRING" id="366533.SAMN05444339_1011036"/>
<dbReference type="InterPro" id="IPR036660">
    <property type="entry name" value="Fe-S_hydroAse_TtdB_cat_sf"/>
</dbReference>
<dbReference type="InterPro" id="IPR004646">
    <property type="entry name" value="Fe-S_hydro-lyase_TtdA-typ_cat"/>
</dbReference>
<comment type="cofactor">
    <cofactor evidence="2 10">
        <name>[4Fe-4S] cluster</name>
        <dbReference type="ChEBI" id="CHEBI:49883"/>
    </cofactor>
</comment>
<dbReference type="GO" id="GO:0051539">
    <property type="term" value="F:4 iron, 4 sulfur cluster binding"/>
    <property type="evidence" value="ECO:0007669"/>
    <property type="project" value="UniProtKB-UniRule"/>
</dbReference>